<protein>
    <submittedName>
        <fullName evidence="2">Uncharacterized protein</fullName>
    </submittedName>
</protein>
<evidence type="ECO:0000313" key="2">
    <source>
        <dbReference type="EMBL" id="MED6150920.1"/>
    </source>
</evidence>
<feature type="region of interest" description="Disordered" evidence="1">
    <location>
        <begin position="47"/>
        <end position="71"/>
    </location>
</feature>
<accession>A0ABU6TRV4</accession>
<reference evidence="2 3" key="1">
    <citation type="journal article" date="2023" name="Plants (Basel)">
        <title>Bridging the Gap: Combining Genomics and Transcriptomics Approaches to Understand Stylosanthes scabra, an Orphan Legume from the Brazilian Caatinga.</title>
        <authorList>
            <person name="Ferreira-Neto J.R.C."/>
            <person name="da Silva M.D."/>
            <person name="Binneck E."/>
            <person name="de Melo N.F."/>
            <person name="da Silva R.H."/>
            <person name="de Melo A.L.T.M."/>
            <person name="Pandolfi V."/>
            <person name="Bustamante F.O."/>
            <person name="Brasileiro-Vidal A.C."/>
            <person name="Benko-Iseppon A.M."/>
        </authorList>
    </citation>
    <scope>NUCLEOTIDE SEQUENCE [LARGE SCALE GENOMIC DNA]</scope>
    <source>
        <tissue evidence="2">Leaves</tissue>
    </source>
</reference>
<keyword evidence="3" id="KW-1185">Reference proteome</keyword>
<dbReference type="EMBL" id="JASCZI010091657">
    <property type="protein sequence ID" value="MED6150920.1"/>
    <property type="molecule type" value="Genomic_DNA"/>
</dbReference>
<proteinExistence type="predicted"/>
<dbReference type="Proteomes" id="UP001341840">
    <property type="component" value="Unassembled WGS sequence"/>
</dbReference>
<sequence length="150" mass="16984">MECMRKFGREQYEAFNVARKANLSFDDFNVRHNPLILSASSLKSSSSMEVGLEAGQPPGKPPDRLANQSQNKSIKNAACSFDFAPVQSRGETVQSRGYWQDSSKVQNVTRLATEAPEECPLHGTQYILLREQVRRYAVNWVCDLEELRTQ</sequence>
<evidence type="ECO:0000313" key="3">
    <source>
        <dbReference type="Proteomes" id="UP001341840"/>
    </source>
</evidence>
<name>A0ABU6TRV4_9FABA</name>
<organism evidence="2 3">
    <name type="scientific">Stylosanthes scabra</name>
    <dbReference type="NCBI Taxonomy" id="79078"/>
    <lineage>
        <taxon>Eukaryota</taxon>
        <taxon>Viridiplantae</taxon>
        <taxon>Streptophyta</taxon>
        <taxon>Embryophyta</taxon>
        <taxon>Tracheophyta</taxon>
        <taxon>Spermatophyta</taxon>
        <taxon>Magnoliopsida</taxon>
        <taxon>eudicotyledons</taxon>
        <taxon>Gunneridae</taxon>
        <taxon>Pentapetalae</taxon>
        <taxon>rosids</taxon>
        <taxon>fabids</taxon>
        <taxon>Fabales</taxon>
        <taxon>Fabaceae</taxon>
        <taxon>Papilionoideae</taxon>
        <taxon>50 kb inversion clade</taxon>
        <taxon>dalbergioids sensu lato</taxon>
        <taxon>Dalbergieae</taxon>
        <taxon>Pterocarpus clade</taxon>
        <taxon>Stylosanthes</taxon>
    </lineage>
</organism>
<evidence type="ECO:0000256" key="1">
    <source>
        <dbReference type="SAM" id="MobiDB-lite"/>
    </source>
</evidence>
<comment type="caution">
    <text evidence="2">The sequence shown here is derived from an EMBL/GenBank/DDBJ whole genome shotgun (WGS) entry which is preliminary data.</text>
</comment>
<gene>
    <name evidence="2" type="ORF">PIB30_077298</name>
</gene>